<protein>
    <submittedName>
        <fullName evidence="1">Uncharacterized protein</fullName>
    </submittedName>
</protein>
<reference evidence="1" key="1">
    <citation type="submission" date="2018-05" db="EMBL/GenBank/DDBJ databases">
        <authorList>
            <person name="Lanie J.A."/>
            <person name="Ng W.-L."/>
            <person name="Kazmierczak K.M."/>
            <person name="Andrzejewski T.M."/>
            <person name="Davidsen T.M."/>
            <person name="Wayne K.J."/>
            <person name="Tettelin H."/>
            <person name="Glass J.I."/>
            <person name="Rusch D."/>
            <person name="Podicherti R."/>
            <person name="Tsui H.-C.T."/>
            <person name="Winkler M.E."/>
        </authorList>
    </citation>
    <scope>NUCLEOTIDE SEQUENCE</scope>
</reference>
<dbReference type="AlphaFoldDB" id="A0A383F5M7"/>
<proteinExistence type="predicted"/>
<evidence type="ECO:0000313" key="1">
    <source>
        <dbReference type="EMBL" id="SVE63983.1"/>
    </source>
</evidence>
<accession>A0A383F5M7</accession>
<name>A0A383F5M7_9ZZZZ</name>
<organism evidence="1">
    <name type="scientific">marine metagenome</name>
    <dbReference type="NCBI Taxonomy" id="408172"/>
    <lineage>
        <taxon>unclassified sequences</taxon>
        <taxon>metagenomes</taxon>
        <taxon>ecological metagenomes</taxon>
    </lineage>
</organism>
<sequence length="134" mass="15749">MPGGDWNFINDHLGGWDDDGMPNFMSKPHFFDYRPPIKTGVSGNRTDKENYESGALKSEKRYYQHRLMHSIEYFENGNRKEYISYSNNKDNVSAHKIGSITNYYENGNKKFNASYDLLGSFSQINWWYKNSLFC</sequence>
<dbReference type="EMBL" id="UINC01231449">
    <property type="protein sequence ID" value="SVE63983.1"/>
    <property type="molecule type" value="Genomic_DNA"/>
</dbReference>
<gene>
    <name evidence="1" type="ORF">METZ01_LOCUS516837</name>
</gene>